<dbReference type="Proteomes" id="UP000004956">
    <property type="component" value="Unassembled WGS sequence"/>
</dbReference>
<dbReference type="AlphaFoldDB" id="H3KCV3"/>
<gene>
    <name evidence="1" type="ORF">HMPREF9440_00557</name>
</gene>
<evidence type="ECO:0000313" key="2">
    <source>
        <dbReference type="Proteomes" id="UP000004956"/>
    </source>
</evidence>
<sequence>MPISFENIWNCREFRSQSKGREVGGASKGRDFAGGVKFIARMGRLGCR</sequence>
<name>H3KCV3_9BURK</name>
<evidence type="ECO:0000313" key="1">
    <source>
        <dbReference type="EMBL" id="EHY32067.1"/>
    </source>
</evidence>
<keyword evidence="2" id="KW-1185">Reference proteome</keyword>
<accession>H3KCV3</accession>
<comment type="caution">
    <text evidence="1">The sequence shown here is derived from an EMBL/GenBank/DDBJ whole genome shotgun (WGS) entry which is preliminary data.</text>
</comment>
<dbReference type="STRING" id="762967.HMPREF9440_00557"/>
<protein>
    <submittedName>
        <fullName evidence="1">Uncharacterized protein</fullName>
    </submittedName>
</protein>
<reference evidence="1 2" key="1">
    <citation type="submission" date="2011-11" db="EMBL/GenBank/DDBJ databases">
        <authorList>
            <person name="Weinstock G."/>
            <person name="Sodergren E."/>
            <person name="Clifton S."/>
            <person name="Fulton L."/>
            <person name="Fulton B."/>
            <person name="Courtney L."/>
            <person name="Fronick C."/>
            <person name="Harrison M."/>
            <person name="Strong C."/>
            <person name="Farmer C."/>
            <person name="Delahaunty K."/>
            <person name="Markovic C."/>
            <person name="Hall O."/>
            <person name="Minx P."/>
            <person name="Tomlinson C."/>
            <person name="Mitreva M."/>
            <person name="Hou S."/>
            <person name="Chen J."/>
            <person name="Wollam A."/>
            <person name="Pepin K.H."/>
            <person name="Johnson M."/>
            <person name="Bhonagiri V."/>
            <person name="Zhang X."/>
            <person name="Suruliraj S."/>
            <person name="Warren W."/>
            <person name="Chinwalla A."/>
            <person name="Mardis E.R."/>
            <person name="Wilson R.K."/>
        </authorList>
    </citation>
    <scope>NUCLEOTIDE SEQUENCE [LARGE SCALE GENOMIC DNA]</scope>
    <source>
        <strain evidence="1 2">YIT 11816</strain>
    </source>
</reference>
<dbReference type="HOGENOM" id="CLU_3158614_0_0_4"/>
<dbReference type="EMBL" id="AFBQ01000064">
    <property type="protein sequence ID" value="EHY32067.1"/>
    <property type="molecule type" value="Genomic_DNA"/>
</dbReference>
<organism evidence="1 2">
    <name type="scientific">Sutterella parvirubra YIT 11816</name>
    <dbReference type="NCBI Taxonomy" id="762967"/>
    <lineage>
        <taxon>Bacteria</taxon>
        <taxon>Pseudomonadati</taxon>
        <taxon>Pseudomonadota</taxon>
        <taxon>Betaproteobacteria</taxon>
        <taxon>Burkholderiales</taxon>
        <taxon>Sutterellaceae</taxon>
        <taxon>Sutterella</taxon>
    </lineage>
</organism>
<proteinExistence type="predicted"/>